<reference evidence="1" key="1">
    <citation type="submission" date="2019-08" db="EMBL/GenBank/DDBJ databases">
        <authorList>
            <person name="Beers A.L."/>
            <person name="Becker A.J."/>
            <person name="Leyhe M.J."/>
            <person name="Li C.M."/>
            <person name="Maas J.R."/>
            <person name="Resendiz-Medina K.E."/>
            <person name="Seggerman F.M."/>
            <person name="Taylor S.B."/>
            <person name="Friedman J.A."/>
            <person name="Miller J.M."/>
            <person name="Boury N.M."/>
            <person name="Peters N.T."/>
            <person name="Gurney S.M.R."/>
            <person name="Garlena R.A."/>
            <person name="Russell D.A."/>
            <person name="Pope W.H."/>
            <person name="Jacobs-Sera D."/>
            <person name="Hatfull G.F."/>
        </authorList>
    </citation>
    <scope>NUCLEOTIDE SEQUENCE [LARGE SCALE GENOMIC DNA]</scope>
</reference>
<dbReference type="EMBL" id="MN310546">
    <property type="protein sequence ID" value="QFG04925.1"/>
    <property type="molecule type" value="Genomic_DNA"/>
</dbReference>
<protein>
    <submittedName>
        <fullName evidence="1">Uncharacterized protein</fullName>
    </submittedName>
</protein>
<evidence type="ECO:0000313" key="1">
    <source>
        <dbReference type="EMBL" id="QFG04925.1"/>
    </source>
</evidence>
<evidence type="ECO:0000313" key="2">
    <source>
        <dbReference type="Proteomes" id="UP000326946"/>
    </source>
</evidence>
<organism evidence="1 2">
    <name type="scientific">Microbacterium phage PhriedRice</name>
    <dbReference type="NCBI Taxonomy" id="2652407"/>
    <lineage>
        <taxon>Viruses</taxon>
        <taxon>Duplodnaviria</taxon>
        <taxon>Heunggongvirae</taxon>
        <taxon>Uroviricota</taxon>
        <taxon>Caudoviricetes</taxon>
        <taxon>Eekayvirinae</taxon>
        <taxon>Akonivirus</taxon>
        <taxon>Akonivirus phedro</taxon>
    </lineage>
</organism>
<proteinExistence type="predicted"/>
<accession>A0A5J6T9I0</accession>
<sequence>MAERELSDIERALKARYNPTKLDHFTSTAEELRGSEYVKELVLPDETRGRMPLTQEKYVLHENPARVEWERQIRKFIKRLNTRDTGHRITAPMVFEWTTGMSIKELAEAEGVANNDPRGGGNTGSANMHLRHINAILKEYFGTPYKTKIAGRQVGKAYKVNQHFRIENKKPISLTLWPEWENGTLNP</sequence>
<gene>
    <name evidence="1" type="primary">1</name>
    <name evidence="1" type="ORF">SEA_PHRIEDRICE_1</name>
</gene>
<dbReference type="Proteomes" id="UP000326946">
    <property type="component" value="Segment"/>
</dbReference>
<name>A0A5J6T9I0_9CAUD</name>